<dbReference type="InterPro" id="IPR039646">
    <property type="entry name" value="ZNHIT2"/>
</dbReference>
<dbReference type="STRING" id="554055.A0A2P6VDY8"/>
<dbReference type="PANTHER" id="PTHR15555:SF0">
    <property type="entry name" value="ZINC FINGER HIT DOMAIN-CONTAINING PROTEIN 2"/>
    <property type="match status" value="1"/>
</dbReference>
<dbReference type="Proteomes" id="UP000239649">
    <property type="component" value="Unassembled WGS sequence"/>
</dbReference>
<evidence type="ECO:0000313" key="5">
    <source>
        <dbReference type="Proteomes" id="UP000239649"/>
    </source>
</evidence>
<comment type="caution">
    <text evidence="4">The sequence shown here is derived from an EMBL/GenBank/DDBJ whole genome shotgun (WGS) entry which is preliminary data.</text>
</comment>
<dbReference type="OrthoDB" id="18412at2759"/>
<proteinExistence type="predicted"/>
<keyword evidence="1" id="KW-0479">Metal-binding</keyword>
<evidence type="ECO:0000313" key="4">
    <source>
        <dbReference type="EMBL" id="PSC72298.1"/>
    </source>
</evidence>
<keyword evidence="1" id="KW-0863">Zinc-finger</keyword>
<sequence>MAGAQPPPCRVCRQRPAEYTCPRCNARYCSLDCYKQHSERCTEGFYKDAAVAELHSIRAGEAEKAHMMEILQRLHQQELGGSSDEEGGEGGSDRGGSDEEGEGLSAETLHRLLAKMQAAGGDAEVSAEDLSPAELAAFHRALAAGELSDTLAPWQPWWLTEEAAALELGVGGTPLVVAAEEQASAAADGEQQRRQQALLPVPPSRPLPPLATLTRAAPSPVLRGQLLDLLYSYCLTLRRYNGDWEWEAADAADTLFALSAVLTAAAGGGAEDGSTTASGDEAGGDAASVLLACVQRACRPPVGGAELRGFAVSVLSDVAAMLRLGRAVVLTALMDTSRLVEAARQQLEGGGEGGRSKQQCKELRRRLVAAERKLLFLLSWANELPAEGYDRLAAAAEAEHRRHAAAGGHGGGRQPPSSTHAGGAASKMAAAAAAGAIGAVEGGWPPGKARVLVEELA</sequence>
<dbReference type="InterPro" id="IPR007529">
    <property type="entry name" value="Znf_HIT"/>
</dbReference>
<dbReference type="PROSITE" id="PS51083">
    <property type="entry name" value="ZF_HIT"/>
    <property type="match status" value="1"/>
</dbReference>
<feature type="region of interest" description="Disordered" evidence="2">
    <location>
        <begin position="400"/>
        <end position="426"/>
    </location>
</feature>
<feature type="region of interest" description="Disordered" evidence="2">
    <location>
        <begin position="79"/>
        <end position="103"/>
    </location>
</feature>
<feature type="domain" description="HIT-type" evidence="3">
    <location>
        <begin position="9"/>
        <end position="41"/>
    </location>
</feature>
<organism evidence="4 5">
    <name type="scientific">Micractinium conductrix</name>
    <dbReference type="NCBI Taxonomy" id="554055"/>
    <lineage>
        <taxon>Eukaryota</taxon>
        <taxon>Viridiplantae</taxon>
        <taxon>Chlorophyta</taxon>
        <taxon>core chlorophytes</taxon>
        <taxon>Trebouxiophyceae</taxon>
        <taxon>Chlorellales</taxon>
        <taxon>Chlorellaceae</taxon>
        <taxon>Chlorella clade</taxon>
        <taxon>Micractinium</taxon>
    </lineage>
</organism>
<dbReference type="EMBL" id="LHPF02000011">
    <property type="protein sequence ID" value="PSC72298.1"/>
    <property type="molecule type" value="Genomic_DNA"/>
</dbReference>
<dbReference type="CDD" id="cd23024">
    <property type="entry name" value="zf-HIT_ZNHIT2-3"/>
    <property type="match status" value="1"/>
</dbReference>
<protein>
    <submittedName>
        <fullName evidence="4">Zinc finger HIT domain-containing 2 isoform B</fullName>
    </submittedName>
</protein>
<gene>
    <name evidence="4" type="ORF">C2E20_4516</name>
</gene>
<dbReference type="GO" id="GO:0008270">
    <property type="term" value="F:zinc ion binding"/>
    <property type="evidence" value="ECO:0007669"/>
    <property type="project" value="UniProtKB-UniRule"/>
</dbReference>
<accession>A0A2P6VDY8</accession>
<name>A0A2P6VDY8_9CHLO</name>
<feature type="region of interest" description="Disordered" evidence="2">
    <location>
        <begin position="183"/>
        <end position="205"/>
    </location>
</feature>
<evidence type="ECO:0000259" key="3">
    <source>
        <dbReference type="PROSITE" id="PS51083"/>
    </source>
</evidence>
<dbReference type="SUPFAM" id="SSF144232">
    <property type="entry name" value="HIT/MYND zinc finger-like"/>
    <property type="match status" value="1"/>
</dbReference>
<evidence type="ECO:0000256" key="2">
    <source>
        <dbReference type="SAM" id="MobiDB-lite"/>
    </source>
</evidence>
<dbReference type="AlphaFoldDB" id="A0A2P6VDY8"/>
<dbReference type="Pfam" id="PF04438">
    <property type="entry name" value="zf-HIT"/>
    <property type="match status" value="1"/>
</dbReference>
<keyword evidence="1" id="KW-0862">Zinc</keyword>
<dbReference type="PANTHER" id="PTHR15555">
    <property type="entry name" value="ZINC FINGER HIT DOMAIN CONTAINING PROTEIN 2 PROTEIN FON -RELATED"/>
    <property type="match status" value="1"/>
</dbReference>
<dbReference type="Gene3D" id="3.30.60.190">
    <property type="match status" value="1"/>
</dbReference>
<evidence type="ECO:0000256" key="1">
    <source>
        <dbReference type="PROSITE-ProRule" id="PRU00453"/>
    </source>
</evidence>
<keyword evidence="5" id="KW-1185">Reference proteome</keyword>
<reference evidence="4 5" key="1">
    <citation type="journal article" date="2018" name="Plant J.">
        <title>Genome sequences of Chlorella sorokiniana UTEX 1602 and Micractinium conductrix SAG 241.80: implications to maltose excretion by a green alga.</title>
        <authorList>
            <person name="Arriola M.B."/>
            <person name="Velmurugan N."/>
            <person name="Zhang Y."/>
            <person name="Plunkett M.H."/>
            <person name="Hondzo H."/>
            <person name="Barney B.M."/>
        </authorList>
    </citation>
    <scope>NUCLEOTIDE SEQUENCE [LARGE SCALE GENOMIC DNA]</scope>
    <source>
        <strain evidence="4 5">SAG 241.80</strain>
    </source>
</reference>